<dbReference type="SMART" id="SM00346">
    <property type="entry name" value="HTH_ICLR"/>
    <property type="match status" value="1"/>
</dbReference>
<evidence type="ECO:0000256" key="2">
    <source>
        <dbReference type="ARBA" id="ARBA00023125"/>
    </source>
</evidence>
<evidence type="ECO:0000259" key="4">
    <source>
        <dbReference type="PROSITE" id="PS51077"/>
    </source>
</evidence>
<dbReference type="InterPro" id="IPR050707">
    <property type="entry name" value="HTH_MetabolicPath_Reg"/>
</dbReference>
<dbReference type="RefSeq" id="WP_143069944.1">
    <property type="nucleotide sequence ID" value="NZ_FOMR01000001.1"/>
</dbReference>
<dbReference type="EMBL" id="FOMR01000001">
    <property type="protein sequence ID" value="SFD42313.1"/>
    <property type="molecule type" value="Genomic_DNA"/>
</dbReference>
<dbReference type="PANTHER" id="PTHR30136">
    <property type="entry name" value="HELIX-TURN-HELIX TRANSCRIPTIONAL REGULATOR, ICLR FAMILY"/>
    <property type="match status" value="1"/>
</dbReference>
<dbReference type="STRING" id="640948.SAMN05216238_101273"/>
<protein>
    <submittedName>
        <fullName evidence="6">DNA-binding transcriptional regulator, IclR family</fullName>
    </submittedName>
</protein>
<evidence type="ECO:0000256" key="3">
    <source>
        <dbReference type="ARBA" id="ARBA00023163"/>
    </source>
</evidence>
<organism evidence="6 7">
    <name type="scientific">Lentibacillus persicus</name>
    <dbReference type="NCBI Taxonomy" id="640948"/>
    <lineage>
        <taxon>Bacteria</taxon>
        <taxon>Bacillati</taxon>
        <taxon>Bacillota</taxon>
        <taxon>Bacilli</taxon>
        <taxon>Bacillales</taxon>
        <taxon>Bacillaceae</taxon>
        <taxon>Lentibacillus</taxon>
    </lineage>
</organism>
<feature type="domain" description="IclR-ED" evidence="5">
    <location>
        <begin position="70"/>
        <end position="252"/>
    </location>
</feature>
<dbReference type="Proteomes" id="UP000199474">
    <property type="component" value="Unassembled WGS sequence"/>
</dbReference>
<dbReference type="InterPro" id="IPR014757">
    <property type="entry name" value="Tscrpt_reg_IclR_C"/>
</dbReference>
<dbReference type="SUPFAM" id="SSF55781">
    <property type="entry name" value="GAF domain-like"/>
    <property type="match status" value="1"/>
</dbReference>
<dbReference type="Gene3D" id="3.30.450.40">
    <property type="match status" value="1"/>
</dbReference>
<dbReference type="OrthoDB" id="9778379at2"/>
<proteinExistence type="predicted"/>
<dbReference type="InterPro" id="IPR029016">
    <property type="entry name" value="GAF-like_dom_sf"/>
</dbReference>
<keyword evidence="3" id="KW-0804">Transcription</keyword>
<keyword evidence="2 6" id="KW-0238">DNA-binding</keyword>
<keyword evidence="1" id="KW-0805">Transcription regulation</keyword>
<reference evidence="7" key="1">
    <citation type="submission" date="2016-10" db="EMBL/GenBank/DDBJ databases">
        <authorList>
            <person name="Varghese N."/>
            <person name="Submissions S."/>
        </authorList>
    </citation>
    <scope>NUCLEOTIDE SEQUENCE [LARGE SCALE GENOMIC DNA]</scope>
    <source>
        <strain evidence="7">DSM 22530</strain>
    </source>
</reference>
<dbReference type="InterPro" id="IPR005471">
    <property type="entry name" value="Tscrpt_reg_IclR_N"/>
</dbReference>
<accession>A0A1I1SEP2</accession>
<gene>
    <name evidence="6" type="ORF">SAMN05216238_101273</name>
</gene>
<dbReference type="InterPro" id="IPR036388">
    <property type="entry name" value="WH-like_DNA-bd_sf"/>
</dbReference>
<feature type="domain" description="HTH iclR-type" evidence="4">
    <location>
        <begin position="7"/>
        <end position="69"/>
    </location>
</feature>
<dbReference type="GO" id="GO:0003677">
    <property type="term" value="F:DNA binding"/>
    <property type="evidence" value="ECO:0007669"/>
    <property type="project" value="UniProtKB-KW"/>
</dbReference>
<dbReference type="GO" id="GO:0045892">
    <property type="term" value="P:negative regulation of DNA-templated transcription"/>
    <property type="evidence" value="ECO:0007669"/>
    <property type="project" value="TreeGrafter"/>
</dbReference>
<dbReference type="Pfam" id="PF09339">
    <property type="entry name" value="HTH_IclR"/>
    <property type="match status" value="1"/>
</dbReference>
<dbReference type="InterPro" id="IPR036390">
    <property type="entry name" value="WH_DNA-bd_sf"/>
</dbReference>
<dbReference type="SUPFAM" id="SSF46785">
    <property type="entry name" value="Winged helix' DNA-binding domain"/>
    <property type="match status" value="1"/>
</dbReference>
<dbReference type="Pfam" id="PF01614">
    <property type="entry name" value="IclR_C"/>
    <property type="match status" value="1"/>
</dbReference>
<sequence length="255" mass="28427">MQNPNLLSSVKNSLKVLRSFRMEEPQKGVRELAAELNISKSSVQRILITLASEGFIKKNEETRKYELGVSSLELSSIILANMELHTESLPAIENLAKRSQLTSHLAILENLEVVYICKVEGQHSINLPSYTGHHNYSHCTSSGKLLLAHSDPSFQEILIERGLTQFTSSTITDPSLFRAELDRIYKQGYSISHEEFRQGVNSISAPVKDHTGRVVAAVNIVGSKNQLSSHKIEVLKKELMLTGASISNNLGYRER</sequence>
<dbReference type="Gene3D" id="1.10.10.10">
    <property type="entry name" value="Winged helix-like DNA-binding domain superfamily/Winged helix DNA-binding domain"/>
    <property type="match status" value="1"/>
</dbReference>
<evidence type="ECO:0000313" key="6">
    <source>
        <dbReference type="EMBL" id="SFD42313.1"/>
    </source>
</evidence>
<name>A0A1I1SEP2_9BACI</name>
<dbReference type="PROSITE" id="PS51077">
    <property type="entry name" value="HTH_ICLR"/>
    <property type="match status" value="1"/>
</dbReference>
<dbReference type="AlphaFoldDB" id="A0A1I1SEP2"/>
<evidence type="ECO:0000259" key="5">
    <source>
        <dbReference type="PROSITE" id="PS51078"/>
    </source>
</evidence>
<dbReference type="PROSITE" id="PS51078">
    <property type="entry name" value="ICLR_ED"/>
    <property type="match status" value="1"/>
</dbReference>
<evidence type="ECO:0000313" key="7">
    <source>
        <dbReference type="Proteomes" id="UP000199474"/>
    </source>
</evidence>
<evidence type="ECO:0000256" key="1">
    <source>
        <dbReference type="ARBA" id="ARBA00023015"/>
    </source>
</evidence>
<keyword evidence="7" id="KW-1185">Reference proteome</keyword>
<dbReference type="GO" id="GO:0003700">
    <property type="term" value="F:DNA-binding transcription factor activity"/>
    <property type="evidence" value="ECO:0007669"/>
    <property type="project" value="TreeGrafter"/>
</dbReference>
<dbReference type="PANTHER" id="PTHR30136:SF35">
    <property type="entry name" value="HTH-TYPE TRANSCRIPTIONAL REGULATOR RV1719"/>
    <property type="match status" value="1"/>
</dbReference>